<evidence type="ECO:0000256" key="1">
    <source>
        <dbReference type="SAM" id="MobiDB-lite"/>
    </source>
</evidence>
<name>A0A8X6WII2_TRICX</name>
<gene>
    <name evidence="2" type="ORF">TNCV_2618951</name>
</gene>
<comment type="caution">
    <text evidence="2">The sequence shown here is derived from an EMBL/GenBank/DDBJ whole genome shotgun (WGS) entry which is preliminary data.</text>
</comment>
<organism evidence="2 3">
    <name type="scientific">Trichonephila clavipes</name>
    <name type="common">Golden silk orbweaver</name>
    <name type="synonym">Nephila clavipes</name>
    <dbReference type="NCBI Taxonomy" id="2585209"/>
    <lineage>
        <taxon>Eukaryota</taxon>
        <taxon>Metazoa</taxon>
        <taxon>Ecdysozoa</taxon>
        <taxon>Arthropoda</taxon>
        <taxon>Chelicerata</taxon>
        <taxon>Arachnida</taxon>
        <taxon>Araneae</taxon>
        <taxon>Araneomorphae</taxon>
        <taxon>Entelegynae</taxon>
        <taxon>Araneoidea</taxon>
        <taxon>Nephilidae</taxon>
        <taxon>Trichonephila</taxon>
    </lineage>
</organism>
<feature type="compositionally biased region" description="Low complexity" evidence="1">
    <location>
        <begin position="24"/>
        <end position="33"/>
    </location>
</feature>
<evidence type="ECO:0000313" key="2">
    <source>
        <dbReference type="EMBL" id="GFY35604.1"/>
    </source>
</evidence>
<keyword evidence="3" id="KW-1185">Reference proteome</keyword>
<feature type="region of interest" description="Disordered" evidence="1">
    <location>
        <begin position="1"/>
        <end position="33"/>
    </location>
</feature>
<dbReference type="AlphaFoldDB" id="A0A8X6WII2"/>
<proteinExistence type="predicted"/>
<accession>A0A8X6WII2</accession>
<dbReference type="Proteomes" id="UP000887159">
    <property type="component" value="Unassembled WGS sequence"/>
</dbReference>
<reference evidence="2" key="1">
    <citation type="submission" date="2020-08" db="EMBL/GenBank/DDBJ databases">
        <title>Multicomponent nature underlies the extraordinary mechanical properties of spider dragline silk.</title>
        <authorList>
            <person name="Kono N."/>
            <person name="Nakamura H."/>
            <person name="Mori M."/>
            <person name="Yoshida Y."/>
            <person name="Ohtoshi R."/>
            <person name="Malay A.D."/>
            <person name="Moran D.A.P."/>
            <person name="Tomita M."/>
            <person name="Numata K."/>
            <person name="Arakawa K."/>
        </authorList>
    </citation>
    <scope>NUCLEOTIDE SEQUENCE</scope>
</reference>
<evidence type="ECO:0000313" key="3">
    <source>
        <dbReference type="Proteomes" id="UP000887159"/>
    </source>
</evidence>
<dbReference type="EMBL" id="BMAU01021433">
    <property type="protein sequence ID" value="GFY35604.1"/>
    <property type="molecule type" value="Genomic_DNA"/>
</dbReference>
<sequence>MADLLPRNRVVQKQPLSEETPAKSFSSERSPSSWSLDIIGHWNAKRSSVPYLTYWALDVGWPAFEIVFPYWWTWKETVGGANW</sequence>
<protein>
    <submittedName>
        <fullName evidence="2">Uncharacterized protein</fullName>
    </submittedName>
</protein>